<dbReference type="Pfam" id="PF16320">
    <property type="entry name" value="Ribosomal_L12_N"/>
    <property type="match status" value="1"/>
</dbReference>
<evidence type="ECO:0000256" key="2">
    <source>
        <dbReference type="ARBA" id="ARBA00022980"/>
    </source>
</evidence>
<accession>A0A9Q0K4F1</accession>
<proteinExistence type="inferred from homology"/>
<feature type="domain" description="Large ribosomal subunit protein bL12 C-terminal" evidence="4">
    <location>
        <begin position="160"/>
        <end position="226"/>
    </location>
</feature>
<dbReference type="GO" id="GO:0005737">
    <property type="term" value="C:cytoplasm"/>
    <property type="evidence" value="ECO:0007669"/>
    <property type="project" value="UniProtKB-ARBA"/>
</dbReference>
<evidence type="ECO:0000259" key="5">
    <source>
        <dbReference type="Pfam" id="PF16320"/>
    </source>
</evidence>
<name>A0A9Q0K4F1_9MAGN</name>
<dbReference type="GO" id="GO:0006412">
    <property type="term" value="P:translation"/>
    <property type="evidence" value="ECO:0007669"/>
    <property type="project" value="InterPro"/>
</dbReference>
<organism evidence="6 7">
    <name type="scientific">Protea cynaroides</name>
    <dbReference type="NCBI Taxonomy" id="273540"/>
    <lineage>
        <taxon>Eukaryota</taxon>
        <taxon>Viridiplantae</taxon>
        <taxon>Streptophyta</taxon>
        <taxon>Embryophyta</taxon>
        <taxon>Tracheophyta</taxon>
        <taxon>Spermatophyta</taxon>
        <taxon>Magnoliopsida</taxon>
        <taxon>Proteales</taxon>
        <taxon>Proteaceae</taxon>
        <taxon>Protea</taxon>
    </lineage>
</organism>
<dbReference type="SUPFAM" id="SSF48300">
    <property type="entry name" value="Ribosomal protein L7/12, oligomerisation (N-terminal) domain"/>
    <property type="match status" value="1"/>
</dbReference>
<dbReference type="GO" id="GO:0003729">
    <property type="term" value="F:mRNA binding"/>
    <property type="evidence" value="ECO:0007669"/>
    <property type="project" value="TreeGrafter"/>
</dbReference>
<keyword evidence="7" id="KW-1185">Reference proteome</keyword>
<evidence type="ECO:0000256" key="3">
    <source>
        <dbReference type="ARBA" id="ARBA00023274"/>
    </source>
</evidence>
<feature type="domain" description="Large ribosomal subunit protein bL12 oligomerization" evidence="5">
    <location>
        <begin position="94"/>
        <end position="133"/>
    </location>
</feature>
<protein>
    <recommendedName>
        <fullName evidence="8">50S ribosomal protein L7/L12</fullName>
    </recommendedName>
</protein>
<dbReference type="AlphaFoldDB" id="A0A9Q0K4F1"/>
<evidence type="ECO:0000259" key="4">
    <source>
        <dbReference type="Pfam" id="PF00542"/>
    </source>
</evidence>
<dbReference type="InterPro" id="IPR013823">
    <property type="entry name" value="Ribosomal_bL12_C"/>
</dbReference>
<dbReference type="PANTHER" id="PTHR45987">
    <property type="entry name" value="39S RIBOSOMAL PROTEIN L12"/>
    <property type="match status" value="1"/>
</dbReference>
<dbReference type="InterPro" id="IPR008932">
    <property type="entry name" value="Ribosomal_bL12_oligo"/>
</dbReference>
<evidence type="ECO:0008006" key="8">
    <source>
        <dbReference type="Google" id="ProtNLM"/>
    </source>
</evidence>
<comment type="caution">
    <text evidence="6">The sequence shown here is derived from an EMBL/GenBank/DDBJ whole genome shotgun (WGS) entry which is preliminary data.</text>
</comment>
<dbReference type="GO" id="GO:0003735">
    <property type="term" value="F:structural constituent of ribosome"/>
    <property type="evidence" value="ECO:0007669"/>
    <property type="project" value="InterPro"/>
</dbReference>
<dbReference type="Proteomes" id="UP001141806">
    <property type="component" value="Unassembled WGS sequence"/>
</dbReference>
<dbReference type="Gene3D" id="1.20.5.710">
    <property type="entry name" value="Single helix bin"/>
    <property type="match status" value="1"/>
</dbReference>
<dbReference type="Gene3D" id="3.30.1390.10">
    <property type="match status" value="1"/>
</dbReference>
<evidence type="ECO:0000256" key="1">
    <source>
        <dbReference type="ARBA" id="ARBA00007197"/>
    </source>
</evidence>
<comment type="similarity">
    <text evidence="1">Belongs to the bacterial ribosomal protein bL12 family.</text>
</comment>
<dbReference type="SUPFAM" id="SSF54736">
    <property type="entry name" value="ClpS-like"/>
    <property type="match status" value="1"/>
</dbReference>
<dbReference type="InterPro" id="IPR000206">
    <property type="entry name" value="Ribosomal_bL12"/>
</dbReference>
<dbReference type="OrthoDB" id="250175at2759"/>
<dbReference type="Pfam" id="PF00542">
    <property type="entry name" value="Ribosomal_L12"/>
    <property type="match status" value="1"/>
</dbReference>
<keyword evidence="2" id="KW-0689">Ribosomal protein</keyword>
<dbReference type="GO" id="GO:1990904">
    <property type="term" value="C:ribonucleoprotein complex"/>
    <property type="evidence" value="ECO:0007669"/>
    <property type="project" value="UniProtKB-KW"/>
</dbReference>
<keyword evidence="3" id="KW-0687">Ribonucleoprotein</keyword>
<evidence type="ECO:0000313" key="7">
    <source>
        <dbReference type="Proteomes" id="UP001141806"/>
    </source>
</evidence>
<dbReference type="HAMAP" id="MF_00368">
    <property type="entry name" value="Ribosomal_bL12"/>
    <property type="match status" value="1"/>
</dbReference>
<reference evidence="6" key="1">
    <citation type="journal article" date="2023" name="Plant J.">
        <title>The genome of the king protea, Protea cynaroides.</title>
        <authorList>
            <person name="Chang J."/>
            <person name="Duong T.A."/>
            <person name="Schoeman C."/>
            <person name="Ma X."/>
            <person name="Roodt D."/>
            <person name="Barker N."/>
            <person name="Li Z."/>
            <person name="Van de Peer Y."/>
            <person name="Mizrachi E."/>
        </authorList>
    </citation>
    <scope>NUCLEOTIDE SEQUENCE</scope>
    <source>
        <tissue evidence="6">Young leaves</tissue>
    </source>
</reference>
<dbReference type="EMBL" id="JAMYWD010000008">
    <property type="protein sequence ID" value="KAJ4962447.1"/>
    <property type="molecule type" value="Genomic_DNA"/>
</dbReference>
<dbReference type="InterPro" id="IPR014719">
    <property type="entry name" value="Ribosomal_bL12_C/ClpS-like"/>
</dbReference>
<dbReference type="FunFam" id="3.30.1390.10:FF:000001">
    <property type="entry name" value="50S ribosomal protein L7/L12"/>
    <property type="match status" value="1"/>
</dbReference>
<evidence type="ECO:0000313" key="6">
    <source>
        <dbReference type="EMBL" id="KAJ4962447.1"/>
    </source>
</evidence>
<dbReference type="InterPro" id="IPR036235">
    <property type="entry name" value="Ribosomal_bL12_oligo_N_sf"/>
</dbReference>
<sequence length="227" mass="25291">MRHFRTVSATTSCRYRLAHQRHSFHSPAIKNPKLSASNRSKTLYFMSSSFSYLSRRPDTLGINHRSWNHSRFAYESTSTSTEKESMINPTERVSAIVDEISGLTLLEVADLTEVLRQKLGVNEMPMMTMMMPGMGFGVKGSAKGGAAVKGEDKKAEKTAFDLKLEGFEAAAKIKIIKEVRTFTDLGLKEAKDLVEKAPTLLKKGVAKEEAEKIIEKMKEIGAKVVME</sequence>
<dbReference type="PANTHER" id="PTHR45987:SF4">
    <property type="entry name" value="LARGE RIBOSOMAL SUBUNIT PROTEIN BL12M"/>
    <property type="match status" value="1"/>
</dbReference>
<dbReference type="GO" id="GO:0005840">
    <property type="term" value="C:ribosome"/>
    <property type="evidence" value="ECO:0007669"/>
    <property type="project" value="UniProtKB-KW"/>
</dbReference>
<gene>
    <name evidence="6" type="ORF">NE237_022386</name>
</gene>
<dbReference type="NCBIfam" id="TIGR00855">
    <property type="entry name" value="L12"/>
    <property type="match status" value="1"/>
</dbReference>
<dbReference type="CDD" id="cd00387">
    <property type="entry name" value="Ribosomal_L7_L12"/>
    <property type="match status" value="1"/>
</dbReference>